<dbReference type="OrthoDB" id="2269034at2759"/>
<proteinExistence type="predicted"/>
<protein>
    <recommendedName>
        <fullName evidence="1">F-box domain-containing protein</fullName>
    </recommendedName>
</protein>
<evidence type="ECO:0000313" key="2">
    <source>
        <dbReference type="EMBL" id="KAF9474922.1"/>
    </source>
</evidence>
<evidence type="ECO:0000259" key="1">
    <source>
        <dbReference type="Pfam" id="PF12937"/>
    </source>
</evidence>
<accession>A0A9P6CQC5</accession>
<sequence>MYRHAPFVSINANSITTKDIIDILDKSLKEQRHEMEKFYPEFDERKTALLTTAAQRNSLVPVSSLPPEILGEIFSIVQGRPDYGDYDRFGSRRTDEYLLHWIAVTHVCRRWRHIAIDLATLWIDLPIDYPEWVEEMIRRSKGCGLIVRAAILDNGLSSNLFRQNYILGQCVYLSSALHMISSEQLAETLGRLPSLRTVIGKGSGVQTLLNAMRVLPQAAAPLSPSTEDTIDAIYFPHVTAMAFHGVTFVEHHQLEVQSKKNIDKALITDLRHLLVERRKQARKAEMIMRIQRSLWFGKSRMTPPFVVRPIYCCSHWIALTHVCRRWREIAINLSTLWVDMPIEHPGWIEKAIQRSKDSSLIVDVLIGPFDESESLDEQVAGQRKRFLPGATSVLMHIHRIEELYLQCSGIM</sequence>
<feature type="domain" description="F-box" evidence="1">
    <location>
        <begin position="63"/>
        <end position="123"/>
    </location>
</feature>
<dbReference type="AlphaFoldDB" id="A0A9P6CQC5"/>
<dbReference type="InterPro" id="IPR001810">
    <property type="entry name" value="F-box_dom"/>
</dbReference>
<dbReference type="Proteomes" id="UP000807469">
    <property type="component" value="Unassembled WGS sequence"/>
</dbReference>
<dbReference type="Pfam" id="PF12937">
    <property type="entry name" value="F-box-like"/>
    <property type="match status" value="1"/>
</dbReference>
<evidence type="ECO:0000313" key="3">
    <source>
        <dbReference type="Proteomes" id="UP000807469"/>
    </source>
</evidence>
<dbReference type="Gene3D" id="1.20.1280.50">
    <property type="match status" value="1"/>
</dbReference>
<organism evidence="2 3">
    <name type="scientific">Pholiota conissans</name>
    <dbReference type="NCBI Taxonomy" id="109636"/>
    <lineage>
        <taxon>Eukaryota</taxon>
        <taxon>Fungi</taxon>
        <taxon>Dikarya</taxon>
        <taxon>Basidiomycota</taxon>
        <taxon>Agaricomycotina</taxon>
        <taxon>Agaricomycetes</taxon>
        <taxon>Agaricomycetidae</taxon>
        <taxon>Agaricales</taxon>
        <taxon>Agaricineae</taxon>
        <taxon>Strophariaceae</taxon>
        <taxon>Pholiota</taxon>
    </lineage>
</organism>
<dbReference type="EMBL" id="MU155355">
    <property type="protein sequence ID" value="KAF9474922.1"/>
    <property type="molecule type" value="Genomic_DNA"/>
</dbReference>
<name>A0A9P6CQC5_9AGAR</name>
<comment type="caution">
    <text evidence="2">The sequence shown here is derived from an EMBL/GenBank/DDBJ whole genome shotgun (WGS) entry which is preliminary data.</text>
</comment>
<gene>
    <name evidence="2" type="ORF">BDN70DRAFT_898576</name>
</gene>
<keyword evidence="3" id="KW-1185">Reference proteome</keyword>
<reference evidence="2" key="1">
    <citation type="submission" date="2020-11" db="EMBL/GenBank/DDBJ databases">
        <authorList>
            <consortium name="DOE Joint Genome Institute"/>
            <person name="Ahrendt S."/>
            <person name="Riley R."/>
            <person name="Andreopoulos W."/>
            <person name="Labutti K."/>
            <person name="Pangilinan J."/>
            <person name="Ruiz-Duenas F.J."/>
            <person name="Barrasa J.M."/>
            <person name="Sanchez-Garcia M."/>
            <person name="Camarero S."/>
            <person name="Miyauchi S."/>
            <person name="Serrano A."/>
            <person name="Linde D."/>
            <person name="Babiker R."/>
            <person name="Drula E."/>
            <person name="Ayuso-Fernandez I."/>
            <person name="Pacheco R."/>
            <person name="Padilla G."/>
            <person name="Ferreira P."/>
            <person name="Barriuso J."/>
            <person name="Kellner H."/>
            <person name="Castanera R."/>
            <person name="Alfaro M."/>
            <person name="Ramirez L."/>
            <person name="Pisabarro A.G."/>
            <person name="Kuo A."/>
            <person name="Tritt A."/>
            <person name="Lipzen A."/>
            <person name="He G."/>
            <person name="Yan M."/>
            <person name="Ng V."/>
            <person name="Cullen D."/>
            <person name="Martin F."/>
            <person name="Rosso M.-N."/>
            <person name="Henrissat B."/>
            <person name="Hibbett D."/>
            <person name="Martinez A.T."/>
            <person name="Grigoriev I.V."/>
        </authorList>
    </citation>
    <scope>NUCLEOTIDE SEQUENCE</scope>
    <source>
        <strain evidence="2">CIRM-BRFM 674</strain>
    </source>
</reference>